<dbReference type="AlphaFoldDB" id="A0A2W5U1T6"/>
<evidence type="ECO:0008006" key="6">
    <source>
        <dbReference type="Google" id="ProtNLM"/>
    </source>
</evidence>
<reference evidence="4 5" key="1">
    <citation type="submission" date="2017-08" db="EMBL/GenBank/DDBJ databases">
        <title>Infants hospitalized years apart are colonized by the same room-sourced microbial strains.</title>
        <authorList>
            <person name="Brooks B."/>
            <person name="Olm M.R."/>
            <person name="Firek B.A."/>
            <person name="Baker R."/>
            <person name="Thomas B.C."/>
            <person name="Morowitz M.J."/>
            <person name="Banfield J.F."/>
        </authorList>
    </citation>
    <scope>NUCLEOTIDE SEQUENCE [LARGE SCALE GENOMIC DNA]</scope>
    <source>
        <strain evidence="4">S2_003_000_R2_14</strain>
    </source>
</reference>
<dbReference type="PROSITE" id="PS50883">
    <property type="entry name" value="EAL"/>
    <property type="match status" value="1"/>
</dbReference>
<dbReference type="InterPro" id="IPR001633">
    <property type="entry name" value="EAL_dom"/>
</dbReference>
<dbReference type="SMART" id="SM00052">
    <property type="entry name" value="EAL"/>
    <property type="match status" value="1"/>
</dbReference>
<evidence type="ECO:0000313" key="4">
    <source>
        <dbReference type="EMBL" id="PZR18446.1"/>
    </source>
</evidence>
<dbReference type="Gene3D" id="3.20.20.450">
    <property type="entry name" value="EAL domain"/>
    <property type="match status" value="1"/>
</dbReference>
<protein>
    <recommendedName>
        <fullName evidence="6">Diguanylate phosphodiesterase</fullName>
    </recommendedName>
</protein>
<dbReference type="GO" id="GO:0000160">
    <property type="term" value="P:phosphorelay signal transduction system"/>
    <property type="evidence" value="ECO:0007669"/>
    <property type="project" value="InterPro"/>
</dbReference>
<dbReference type="SMART" id="SM00448">
    <property type="entry name" value="REC"/>
    <property type="match status" value="1"/>
</dbReference>
<dbReference type="InterPro" id="IPR035919">
    <property type="entry name" value="EAL_sf"/>
</dbReference>
<dbReference type="InterPro" id="IPR050706">
    <property type="entry name" value="Cyclic-di-GMP_PDE-like"/>
</dbReference>
<dbReference type="CDD" id="cd01948">
    <property type="entry name" value="EAL"/>
    <property type="match status" value="1"/>
</dbReference>
<dbReference type="GO" id="GO:0071111">
    <property type="term" value="F:cyclic-guanylate-specific phosphodiesterase activity"/>
    <property type="evidence" value="ECO:0007669"/>
    <property type="project" value="InterPro"/>
</dbReference>
<dbReference type="PANTHER" id="PTHR33121">
    <property type="entry name" value="CYCLIC DI-GMP PHOSPHODIESTERASE PDEF"/>
    <property type="match status" value="1"/>
</dbReference>
<dbReference type="Gene3D" id="3.40.50.2300">
    <property type="match status" value="1"/>
</dbReference>
<evidence type="ECO:0000256" key="1">
    <source>
        <dbReference type="PROSITE-ProRule" id="PRU00169"/>
    </source>
</evidence>
<dbReference type="Pfam" id="PF00072">
    <property type="entry name" value="Response_reg"/>
    <property type="match status" value="1"/>
</dbReference>
<name>A0A2W5U1T6_9BACT</name>
<accession>A0A2W5U1T6</accession>
<evidence type="ECO:0000313" key="5">
    <source>
        <dbReference type="Proteomes" id="UP000249061"/>
    </source>
</evidence>
<feature type="modified residue" description="4-aspartylphosphate" evidence="1">
    <location>
        <position position="57"/>
    </location>
</feature>
<dbReference type="EMBL" id="QFQP01000001">
    <property type="protein sequence ID" value="PZR18446.1"/>
    <property type="molecule type" value="Genomic_DNA"/>
</dbReference>
<gene>
    <name evidence="4" type="ORF">DI536_00770</name>
</gene>
<evidence type="ECO:0000259" key="2">
    <source>
        <dbReference type="PROSITE" id="PS50110"/>
    </source>
</evidence>
<feature type="domain" description="Response regulatory" evidence="2">
    <location>
        <begin position="8"/>
        <end position="122"/>
    </location>
</feature>
<dbReference type="SUPFAM" id="SSF141868">
    <property type="entry name" value="EAL domain-like"/>
    <property type="match status" value="1"/>
</dbReference>
<feature type="domain" description="EAL" evidence="3">
    <location>
        <begin position="126"/>
        <end position="373"/>
    </location>
</feature>
<dbReference type="PANTHER" id="PTHR33121:SF15">
    <property type="entry name" value="BLUE LIGHT- AND TEMPERATURE-REGULATED ANTIREPRESSOR BLUF"/>
    <property type="match status" value="1"/>
</dbReference>
<sequence>MAASDHRRVLVVDDDANFLKVCLTVLRRVGFEVEGVEDANEALKRIEGTRYDCVVSDLQMPDMTGLRLLESARRVDPDVPMVLMTGAPSIESAIDAIDLGVRKYLQKPFDVDVFVNTVTSVASRRTTSGERAVQSPRLDRALEGLWMAFQPIVEFSQKRPLAYEALMRTNAPDVKGPGEMLQLAESTGRIHELGRRVRQQIAGVLDNFMPEADIFVNLHPADLEDSELYDLKSPLTRHARKVVLEITERASVNHDAQLTERIMALRGVGYRIAVDDLGAGYSGLTTLALVQPEFVKIDGALVRNIDSSSVNQLIVTAVCDLSRELNVRVVAECIETHKELATLRALGVDLMQGYLFAKPTPQFVQIDFTKFESQPTGQQP</sequence>
<organism evidence="4 5">
    <name type="scientific">Archangium gephyra</name>
    <dbReference type="NCBI Taxonomy" id="48"/>
    <lineage>
        <taxon>Bacteria</taxon>
        <taxon>Pseudomonadati</taxon>
        <taxon>Myxococcota</taxon>
        <taxon>Myxococcia</taxon>
        <taxon>Myxococcales</taxon>
        <taxon>Cystobacterineae</taxon>
        <taxon>Archangiaceae</taxon>
        <taxon>Archangium</taxon>
    </lineage>
</organism>
<comment type="caution">
    <text evidence="4">The sequence shown here is derived from an EMBL/GenBank/DDBJ whole genome shotgun (WGS) entry which is preliminary data.</text>
</comment>
<dbReference type="Proteomes" id="UP000249061">
    <property type="component" value="Unassembled WGS sequence"/>
</dbReference>
<proteinExistence type="predicted"/>
<dbReference type="InterPro" id="IPR001789">
    <property type="entry name" value="Sig_transdc_resp-reg_receiver"/>
</dbReference>
<evidence type="ECO:0000259" key="3">
    <source>
        <dbReference type="PROSITE" id="PS50883"/>
    </source>
</evidence>
<keyword evidence="1" id="KW-0597">Phosphoprotein</keyword>
<dbReference type="SUPFAM" id="SSF52172">
    <property type="entry name" value="CheY-like"/>
    <property type="match status" value="1"/>
</dbReference>
<dbReference type="InterPro" id="IPR011006">
    <property type="entry name" value="CheY-like_superfamily"/>
</dbReference>
<dbReference type="Pfam" id="PF00563">
    <property type="entry name" value="EAL"/>
    <property type="match status" value="1"/>
</dbReference>
<dbReference type="PROSITE" id="PS50110">
    <property type="entry name" value="RESPONSE_REGULATORY"/>
    <property type="match status" value="1"/>
</dbReference>